<feature type="disulfide bond" evidence="9">
    <location>
        <begin position="491"/>
        <end position="507"/>
    </location>
</feature>
<dbReference type="InterPro" id="IPR046791">
    <property type="entry name" value="Polycystin_dom"/>
</dbReference>
<evidence type="ECO:0000313" key="14">
    <source>
        <dbReference type="Proteomes" id="UP001163046"/>
    </source>
</evidence>
<proteinExistence type="inferred from homology"/>
<evidence type="ECO:0000256" key="3">
    <source>
        <dbReference type="ARBA" id="ARBA00022692"/>
    </source>
</evidence>
<evidence type="ECO:0000256" key="5">
    <source>
        <dbReference type="ARBA" id="ARBA00022989"/>
    </source>
</evidence>
<gene>
    <name evidence="13" type="primary">PKD1L2_6</name>
    <name evidence="13" type="ORF">OS493_012647</name>
</gene>
<comment type="caution">
    <text evidence="10">Lacks conserved residue(s) required for the propagation of feature annotation.</text>
</comment>
<dbReference type="GO" id="GO:0005262">
    <property type="term" value="F:calcium channel activity"/>
    <property type="evidence" value="ECO:0007669"/>
    <property type="project" value="TreeGrafter"/>
</dbReference>
<evidence type="ECO:0000256" key="8">
    <source>
        <dbReference type="ARBA" id="ARBA00023273"/>
    </source>
</evidence>
<protein>
    <submittedName>
        <fullName evidence="13">Polycystic kidney disease protein 1-like</fullName>
    </submittedName>
</protein>
<dbReference type="PROSITE" id="PS50095">
    <property type="entry name" value="PLAT"/>
    <property type="match status" value="1"/>
</dbReference>
<keyword evidence="7" id="KW-0325">Glycoprotein</keyword>
<evidence type="ECO:0000256" key="1">
    <source>
        <dbReference type="ARBA" id="ARBA00004272"/>
    </source>
</evidence>
<dbReference type="InterPro" id="IPR001024">
    <property type="entry name" value="PLAT/LH2_dom"/>
</dbReference>
<evidence type="ECO:0000256" key="9">
    <source>
        <dbReference type="PIRSR" id="PIRSR603915-2"/>
    </source>
</evidence>
<dbReference type="AlphaFoldDB" id="A0A9X0D034"/>
<dbReference type="GO" id="GO:0060170">
    <property type="term" value="C:ciliary membrane"/>
    <property type="evidence" value="ECO:0007669"/>
    <property type="project" value="UniProtKB-SubCell"/>
</dbReference>
<dbReference type="Gene3D" id="2.60.60.20">
    <property type="entry name" value="PLAT/LH2 domain"/>
    <property type="match status" value="1"/>
</dbReference>
<dbReference type="SUPFAM" id="SSF81324">
    <property type="entry name" value="Voltage-gated potassium channels"/>
    <property type="match status" value="1"/>
</dbReference>
<feature type="domain" description="PLAT" evidence="12">
    <location>
        <begin position="17"/>
        <end position="136"/>
    </location>
</feature>
<evidence type="ECO:0000256" key="7">
    <source>
        <dbReference type="ARBA" id="ARBA00023180"/>
    </source>
</evidence>
<feature type="transmembrane region" description="Helical" evidence="11">
    <location>
        <begin position="392"/>
        <end position="410"/>
    </location>
</feature>
<keyword evidence="3 11" id="KW-0812">Transmembrane</keyword>
<name>A0A9X0D034_9CNID</name>
<dbReference type="EMBL" id="MU826355">
    <property type="protein sequence ID" value="KAJ7379889.1"/>
    <property type="molecule type" value="Genomic_DNA"/>
</dbReference>
<dbReference type="Pfam" id="PF20519">
    <property type="entry name" value="Polycystin_dom"/>
    <property type="match status" value="1"/>
</dbReference>
<dbReference type="GO" id="GO:0005509">
    <property type="term" value="F:calcium ion binding"/>
    <property type="evidence" value="ECO:0007669"/>
    <property type="project" value="InterPro"/>
</dbReference>
<keyword evidence="8" id="KW-0966">Cell projection</keyword>
<feature type="transmembrane region" description="Helical" evidence="11">
    <location>
        <begin position="182"/>
        <end position="202"/>
    </location>
</feature>
<dbReference type="OrthoDB" id="5322100at2759"/>
<dbReference type="InterPro" id="IPR003915">
    <property type="entry name" value="PKD_2"/>
</dbReference>
<evidence type="ECO:0000256" key="11">
    <source>
        <dbReference type="SAM" id="Phobius"/>
    </source>
</evidence>
<dbReference type="PANTHER" id="PTHR10877">
    <property type="entry name" value="POLYCYSTIN FAMILY MEMBER"/>
    <property type="match status" value="1"/>
</dbReference>
<feature type="transmembrane region" description="Helical" evidence="11">
    <location>
        <begin position="659"/>
        <end position="677"/>
    </location>
</feature>
<feature type="transmembrane region" description="Helical" evidence="11">
    <location>
        <begin position="272"/>
        <end position="300"/>
    </location>
</feature>
<dbReference type="Pfam" id="PF01477">
    <property type="entry name" value="PLAT"/>
    <property type="match status" value="1"/>
</dbReference>
<dbReference type="Proteomes" id="UP001163046">
    <property type="component" value="Unassembled WGS sequence"/>
</dbReference>
<dbReference type="PANTHER" id="PTHR10877:SF150">
    <property type="entry name" value="REJ DOMAIN-CONTAINING PROTEIN"/>
    <property type="match status" value="1"/>
</dbReference>
<evidence type="ECO:0000256" key="6">
    <source>
        <dbReference type="ARBA" id="ARBA00023136"/>
    </source>
</evidence>
<organism evidence="13 14">
    <name type="scientific">Desmophyllum pertusum</name>
    <dbReference type="NCBI Taxonomy" id="174260"/>
    <lineage>
        <taxon>Eukaryota</taxon>
        <taxon>Metazoa</taxon>
        <taxon>Cnidaria</taxon>
        <taxon>Anthozoa</taxon>
        <taxon>Hexacorallia</taxon>
        <taxon>Scleractinia</taxon>
        <taxon>Caryophylliina</taxon>
        <taxon>Caryophylliidae</taxon>
        <taxon>Desmophyllum</taxon>
    </lineage>
</organism>
<comment type="similarity">
    <text evidence="2">Belongs to the polycystin family.</text>
</comment>
<accession>A0A9X0D034</accession>
<evidence type="ECO:0000259" key="12">
    <source>
        <dbReference type="PROSITE" id="PS50095"/>
    </source>
</evidence>
<dbReference type="SUPFAM" id="SSF49723">
    <property type="entry name" value="Lipase/lipooxygenase domain (PLAT/LH2 domain)"/>
    <property type="match status" value="1"/>
</dbReference>
<reference evidence="13" key="1">
    <citation type="submission" date="2023-01" db="EMBL/GenBank/DDBJ databases">
        <title>Genome assembly of the deep-sea coral Lophelia pertusa.</title>
        <authorList>
            <person name="Herrera S."/>
            <person name="Cordes E."/>
        </authorList>
    </citation>
    <scope>NUCLEOTIDE SEQUENCE</scope>
    <source>
        <strain evidence="13">USNM1676648</strain>
        <tissue evidence="13">Polyp</tissue>
    </source>
</reference>
<comment type="subcellular location">
    <subcellularLocation>
        <location evidence="1">Cell projection</location>
        <location evidence="1">Cilium membrane</location>
        <topology evidence="1">Multi-pass membrane protein</topology>
    </subcellularLocation>
</comment>
<dbReference type="SMART" id="SM00308">
    <property type="entry name" value="LH2"/>
    <property type="match status" value="1"/>
</dbReference>
<keyword evidence="5 11" id="KW-1133">Transmembrane helix</keyword>
<feature type="transmembrane region" description="Helical" evidence="11">
    <location>
        <begin position="320"/>
        <end position="339"/>
    </location>
</feature>
<dbReference type="Pfam" id="PF08016">
    <property type="entry name" value="PKD_channel"/>
    <property type="match status" value="1"/>
</dbReference>
<keyword evidence="6 11" id="KW-0472">Membrane</keyword>
<feature type="transmembrane region" description="Helical" evidence="11">
    <location>
        <begin position="222"/>
        <end position="243"/>
    </location>
</feature>
<evidence type="ECO:0000313" key="13">
    <source>
        <dbReference type="EMBL" id="KAJ7379889.1"/>
    </source>
</evidence>
<evidence type="ECO:0000256" key="2">
    <source>
        <dbReference type="ARBA" id="ARBA00007200"/>
    </source>
</evidence>
<feature type="transmembrane region" description="Helical" evidence="11">
    <location>
        <begin position="689"/>
        <end position="707"/>
    </location>
</feature>
<dbReference type="InterPro" id="IPR013122">
    <property type="entry name" value="PKD1_2_channel"/>
</dbReference>
<dbReference type="Gene3D" id="1.20.120.350">
    <property type="entry name" value="Voltage-gated potassium channels. Chain C"/>
    <property type="match status" value="1"/>
</dbReference>
<dbReference type="PRINTS" id="PR01433">
    <property type="entry name" value="POLYCYSTIN2"/>
</dbReference>
<dbReference type="InterPro" id="IPR027359">
    <property type="entry name" value="Volt_channel_dom_sf"/>
</dbReference>
<evidence type="ECO:0000256" key="4">
    <source>
        <dbReference type="ARBA" id="ARBA00022729"/>
    </source>
</evidence>
<keyword evidence="14" id="KW-1185">Reference proteome</keyword>
<dbReference type="InterPro" id="IPR036392">
    <property type="entry name" value="PLAT/LH2_dom_sf"/>
</dbReference>
<dbReference type="Gene3D" id="1.10.287.70">
    <property type="match status" value="1"/>
</dbReference>
<evidence type="ECO:0000256" key="10">
    <source>
        <dbReference type="PROSITE-ProRule" id="PRU00152"/>
    </source>
</evidence>
<feature type="transmembrane region" description="Helical" evidence="11">
    <location>
        <begin position="779"/>
        <end position="810"/>
    </location>
</feature>
<dbReference type="InterPro" id="IPR051223">
    <property type="entry name" value="Polycystin"/>
</dbReference>
<sequence length="1018" mass="115520">MIVVANVYITNSQAEGCSYYLSIQTGAWKGFGTSACVGMIINGENGSSGPITLTDPLARRKLFSRGSVNNFTLTLPSSLGKLTDIHIWHDNTGPNPAWYLQQVVITDQQTDDMWYFFANQWLALDKRSGNIELNIDAAKEDQLAAFKPLFYARTAKSLGEGHIWISVFTRPPHNPFNRCQRLTCCLSFLFTAMVTNAMFYQFDQTPTDTFKFGPLVMSWTQIKIGIQSSVIAIPANLLVILIFRNTKQRSCDDVYEPEENAKKPKIPGFLPYFFVYVAWCLSLLISLTGAAFTVFYSLMWGADISNKWLTSILVSLVQDILITQPIKVLALATFLSLLIKKPPEQDPVIGASLFKSEKGEGVVSKRRRQEELANEKDSSSKELNMLEAVKEAVSFVIFGFLLAVVCYGGLHSARFQFTKSTSDLFSGFDEVVDTPSLWNWVDEVLVPGLYDVTWYNGHPFEHKEGFISNKMSFLMGMPRLRQLRIKKKKSCPTGLLNLHANDLFSGCLQRYSSDTEDTTPYNLPKWIPLKNYSHFTSINNICPKPWRYQSGTELKTLSHSAVKESYDGGGYVADLGYNKESASDVITNLRASNWVDTLTAAVFIEFTLFDPSTSLFCSVRNIYERLPNGRAVTAVEVRALNLYPSSDANFQTFYEVCQLLFLIVIVVLFIVEIVKVFRQKSYFHQVWNWLELIILVVSLVAVAMSFLKGKYTSLYVKNIKSNPYETFSSDYIVRWLDRETMWLSLAIFIRTLKLLRLIRFNHHICQMQGTLKRSAQPMLSFSLIFVIAVVAFTQFGVLCFGTNLAIFLSFSNSLRVVLQMTVGKQINYMQIYVIYPVLGSLYFVLFLIIMLFMLINIFVAILVDAYGEVREEQGDDFLDAEQGTFMHNVFMKKIKELPNKMISAVKFLLNKLPRKPTGKNKSRDIKYPGEADSFIESRVQESGDGIFMEAFKLADGNKMSPSSPTFKFQYPEEDTKDDISRSIASHIKDVLQEDDLLADIKTRFIDIATELETVSSYE</sequence>
<keyword evidence="4" id="KW-0732">Signal</keyword>
<feature type="transmembrane region" description="Helical" evidence="11">
    <location>
        <begin position="830"/>
        <end position="863"/>
    </location>
</feature>
<dbReference type="GO" id="GO:0050982">
    <property type="term" value="P:detection of mechanical stimulus"/>
    <property type="evidence" value="ECO:0007669"/>
    <property type="project" value="TreeGrafter"/>
</dbReference>
<comment type="caution">
    <text evidence="13">The sequence shown here is derived from an EMBL/GenBank/DDBJ whole genome shotgun (WGS) entry which is preliminary data.</text>
</comment>